<organism evidence="1 2">
    <name type="scientific">Schizothecium vesticola</name>
    <dbReference type="NCBI Taxonomy" id="314040"/>
    <lineage>
        <taxon>Eukaryota</taxon>
        <taxon>Fungi</taxon>
        <taxon>Dikarya</taxon>
        <taxon>Ascomycota</taxon>
        <taxon>Pezizomycotina</taxon>
        <taxon>Sordariomycetes</taxon>
        <taxon>Sordariomycetidae</taxon>
        <taxon>Sordariales</taxon>
        <taxon>Schizotheciaceae</taxon>
        <taxon>Schizothecium</taxon>
    </lineage>
</organism>
<comment type="caution">
    <text evidence="1">The sequence shown here is derived from an EMBL/GenBank/DDBJ whole genome shotgun (WGS) entry which is preliminary data.</text>
</comment>
<dbReference type="EMBL" id="JAUKUD010000002">
    <property type="protein sequence ID" value="KAK0751529.1"/>
    <property type="molecule type" value="Genomic_DNA"/>
</dbReference>
<protein>
    <submittedName>
        <fullName evidence="1">Uncharacterized protein</fullName>
    </submittedName>
</protein>
<evidence type="ECO:0000313" key="1">
    <source>
        <dbReference type="EMBL" id="KAK0751529.1"/>
    </source>
</evidence>
<sequence length="625" mass="68150">MPPTLDLKRTTHKSIISPPRINLRKAASYNHDRGPLSSTSSRFNFNHLVFSPPPSPGLPSLSPPPRKPSRGFAGLVRPSRVIRYVFWLLSTLFIFLVVRCVKTALSSHDEAPTLALLSGTRGASEMASPPGMATPIMVRDKRGRAEWTVSIPATEEFPLSMAQYAALCTKCNEVSAQVRSLRSKEAYLGFGSDSSDGFVDVREAKDAGHLPKQPDKKREQPVCDKSLTFVLESDDAGLGRALMMLWTAYGVAEKEGRAFFVEDSRWAYGKYSDIFRPPPNPGCAQPPRTEMLPCPREARHLIATASTARSLVQAQDSSAAPSDQSTRKAEFTLARRGYEALFRLTKDDASYVDQRSRELMARRIVPKTKGTQNGVVVGVHVRRGDCHPSAFQFRDSYVPLDIYADTAAGIVANRFDTGGGSAAAAARQHSFVVLASDDPTMYDSLEFAGSTPAQERIKLGGKQSTQKPNPDRHVMRKFVDENFGWEGGFFAAMFWNLGVATTSATSTLEARGKLSPEATRLRSLVGRAYMMDLAVLADSSDAIVCTASAVGCRLLAVMMGWGSAMDSGNWVNIDGGMGSLIQCATTSDACNPSGGPKYPGAKLFKLPANINRSTKLIRVRWHLRL</sequence>
<proteinExistence type="predicted"/>
<accession>A0AA40K9Z9</accession>
<reference evidence="1" key="1">
    <citation type="submission" date="2023-06" db="EMBL/GenBank/DDBJ databases">
        <title>Genome-scale phylogeny and comparative genomics of the fungal order Sordariales.</title>
        <authorList>
            <consortium name="Lawrence Berkeley National Laboratory"/>
            <person name="Hensen N."/>
            <person name="Bonometti L."/>
            <person name="Westerberg I."/>
            <person name="Brannstrom I.O."/>
            <person name="Guillou S."/>
            <person name="Cros-Aarteil S."/>
            <person name="Calhoun S."/>
            <person name="Haridas S."/>
            <person name="Kuo A."/>
            <person name="Mondo S."/>
            <person name="Pangilinan J."/>
            <person name="Riley R."/>
            <person name="LaButti K."/>
            <person name="Andreopoulos B."/>
            <person name="Lipzen A."/>
            <person name="Chen C."/>
            <person name="Yanf M."/>
            <person name="Daum C."/>
            <person name="Ng V."/>
            <person name="Clum A."/>
            <person name="Steindorff A."/>
            <person name="Ohm R."/>
            <person name="Martin F."/>
            <person name="Silar P."/>
            <person name="Natvig D."/>
            <person name="Lalanne C."/>
            <person name="Gautier V."/>
            <person name="Ament-velasquez S.L."/>
            <person name="Kruys A."/>
            <person name="Hutchinson M.I."/>
            <person name="Powell A.J."/>
            <person name="Barry K."/>
            <person name="Miller A.N."/>
            <person name="Grigoriev I.V."/>
            <person name="Debuchy R."/>
            <person name="Gladieux P."/>
            <person name="Thoren M.H."/>
            <person name="Johannesson H."/>
        </authorList>
    </citation>
    <scope>NUCLEOTIDE SEQUENCE</scope>
    <source>
        <strain evidence="1">SMH3187-1</strain>
    </source>
</reference>
<keyword evidence="2" id="KW-1185">Reference proteome</keyword>
<dbReference type="PANTHER" id="PTHR13132:SF29">
    <property type="entry name" value="ALPHA-(1,6)-FUCOSYLTRANSFERASE"/>
    <property type="match status" value="1"/>
</dbReference>
<gene>
    <name evidence="1" type="ORF">B0T18DRAFT_387637</name>
</gene>
<dbReference type="GO" id="GO:0006487">
    <property type="term" value="P:protein N-linked glycosylation"/>
    <property type="evidence" value="ECO:0007669"/>
    <property type="project" value="TreeGrafter"/>
</dbReference>
<dbReference type="GO" id="GO:0046921">
    <property type="term" value="F:alpha-(1-&gt;6)-fucosyltransferase activity"/>
    <property type="evidence" value="ECO:0007669"/>
    <property type="project" value="TreeGrafter"/>
</dbReference>
<dbReference type="Proteomes" id="UP001172155">
    <property type="component" value="Unassembled WGS sequence"/>
</dbReference>
<dbReference type="AlphaFoldDB" id="A0AA40K9Z9"/>
<dbReference type="PANTHER" id="PTHR13132">
    <property type="entry name" value="ALPHA- 1,6 -FUCOSYLTRANSFERASE"/>
    <property type="match status" value="1"/>
</dbReference>
<evidence type="ECO:0000313" key="2">
    <source>
        <dbReference type="Proteomes" id="UP001172155"/>
    </source>
</evidence>
<name>A0AA40K9Z9_9PEZI</name>